<evidence type="ECO:0000256" key="1">
    <source>
        <dbReference type="ARBA" id="ARBA00002919"/>
    </source>
</evidence>
<dbReference type="NCBIfam" id="TIGR00745">
    <property type="entry name" value="apbA_panE"/>
    <property type="match status" value="1"/>
</dbReference>
<dbReference type="Proteomes" id="UP000782312">
    <property type="component" value="Unassembled WGS sequence"/>
</dbReference>
<evidence type="ECO:0000313" key="14">
    <source>
        <dbReference type="Proteomes" id="UP000782312"/>
    </source>
</evidence>
<dbReference type="InterPro" id="IPR013328">
    <property type="entry name" value="6PGD_dom2"/>
</dbReference>
<accession>A0A932MQ54</accession>
<evidence type="ECO:0000256" key="9">
    <source>
        <dbReference type="ARBA" id="ARBA00048793"/>
    </source>
</evidence>
<evidence type="ECO:0000313" key="13">
    <source>
        <dbReference type="EMBL" id="MBI3129312.1"/>
    </source>
</evidence>
<evidence type="ECO:0000256" key="5">
    <source>
        <dbReference type="ARBA" id="ARBA00019465"/>
    </source>
</evidence>
<sequence length="315" mass="33432">MRFGVMAAGGVGAYFGGLLARAGEDVRFIARGAHLEAIRREGLRVEAVVPEGGFAVKAPFATDDPAGAGVCDVVLFCVKTTANEAAIPAIAPMMGPDSVVISLQNGVDNEDRLAARYGRERVMGGAAYIFTSVAGPGLIRQIGGPRRLVFGELGGGASPRGERILAVLKNAQVNAELSADIEAELWTKFIFICGVSGMTALTRSPLGEIMAYEGTRWMMRGVMREVCEVGRARGVRLPQGADEDRFRFLGEQNPASKGSLCHDLEAGRRLEIDALCGALSRLGREAGVATPLNDFIYHTLKLADLQIAGEVKLKA</sequence>
<evidence type="ECO:0000256" key="2">
    <source>
        <dbReference type="ARBA" id="ARBA00004994"/>
    </source>
</evidence>
<dbReference type="InterPro" id="IPR036291">
    <property type="entry name" value="NAD(P)-bd_dom_sf"/>
</dbReference>
<dbReference type="AlphaFoldDB" id="A0A932MQ54"/>
<protein>
    <recommendedName>
        <fullName evidence="5 10">2-dehydropantoate 2-reductase</fullName>
        <ecNumber evidence="4 10">1.1.1.169</ecNumber>
    </recommendedName>
    <alternativeName>
        <fullName evidence="8 10">Ketopantoate reductase</fullName>
    </alternativeName>
</protein>
<evidence type="ECO:0000256" key="3">
    <source>
        <dbReference type="ARBA" id="ARBA00007870"/>
    </source>
</evidence>
<feature type="domain" description="Ketopantoate reductase C-terminal" evidence="12">
    <location>
        <begin position="180"/>
        <end position="302"/>
    </location>
</feature>
<reference evidence="13" key="1">
    <citation type="submission" date="2020-07" db="EMBL/GenBank/DDBJ databases">
        <title>Huge and variable diversity of episymbiotic CPR bacteria and DPANN archaea in groundwater ecosystems.</title>
        <authorList>
            <person name="He C.Y."/>
            <person name="Keren R."/>
            <person name="Whittaker M."/>
            <person name="Farag I.F."/>
            <person name="Doudna J."/>
            <person name="Cate J.H.D."/>
            <person name="Banfield J.F."/>
        </authorList>
    </citation>
    <scope>NUCLEOTIDE SEQUENCE</scope>
    <source>
        <strain evidence="13">NC_groundwater_763_Ag_S-0.2um_68_21</strain>
    </source>
</reference>
<organism evidence="13 14">
    <name type="scientific">Tectimicrobiota bacterium</name>
    <dbReference type="NCBI Taxonomy" id="2528274"/>
    <lineage>
        <taxon>Bacteria</taxon>
        <taxon>Pseudomonadati</taxon>
        <taxon>Nitrospinota/Tectimicrobiota group</taxon>
        <taxon>Candidatus Tectimicrobiota</taxon>
    </lineage>
</organism>
<keyword evidence="10" id="KW-0566">Pantothenate biosynthesis</keyword>
<dbReference type="FunFam" id="3.40.50.720:FF:000307">
    <property type="entry name" value="2-dehydropantoate 2-reductase"/>
    <property type="match status" value="1"/>
</dbReference>
<dbReference type="GO" id="GO:0008677">
    <property type="term" value="F:2-dehydropantoate 2-reductase activity"/>
    <property type="evidence" value="ECO:0007669"/>
    <property type="project" value="UniProtKB-EC"/>
</dbReference>
<evidence type="ECO:0000256" key="7">
    <source>
        <dbReference type="ARBA" id="ARBA00023002"/>
    </source>
</evidence>
<gene>
    <name evidence="13" type="ORF">HYZ11_17015</name>
</gene>
<evidence type="ECO:0000256" key="4">
    <source>
        <dbReference type="ARBA" id="ARBA00013014"/>
    </source>
</evidence>
<name>A0A932MQ54_UNCTE</name>
<proteinExistence type="inferred from homology"/>
<evidence type="ECO:0000259" key="11">
    <source>
        <dbReference type="Pfam" id="PF02558"/>
    </source>
</evidence>
<dbReference type="EMBL" id="JACPUR010000040">
    <property type="protein sequence ID" value="MBI3129312.1"/>
    <property type="molecule type" value="Genomic_DNA"/>
</dbReference>
<dbReference type="InterPro" id="IPR003710">
    <property type="entry name" value="ApbA"/>
</dbReference>
<dbReference type="Gene3D" id="3.40.50.720">
    <property type="entry name" value="NAD(P)-binding Rossmann-like Domain"/>
    <property type="match status" value="1"/>
</dbReference>
<evidence type="ECO:0000256" key="8">
    <source>
        <dbReference type="ARBA" id="ARBA00032024"/>
    </source>
</evidence>
<dbReference type="InterPro" id="IPR008927">
    <property type="entry name" value="6-PGluconate_DH-like_C_sf"/>
</dbReference>
<comment type="caution">
    <text evidence="13">The sequence shown here is derived from an EMBL/GenBank/DDBJ whole genome shotgun (WGS) entry which is preliminary data.</text>
</comment>
<comment type="pathway">
    <text evidence="2 10">Cofactor biosynthesis; (R)-pantothenate biosynthesis; (R)-pantoate from 3-methyl-2-oxobutanoate: step 2/2.</text>
</comment>
<dbReference type="GO" id="GO:0005737">
    <property type="term" value="C:cytoplasm"/>
    <property type="evidence" value="ECO:0007669"/>
    <property type="project" value="TreeGrafter"/>
</dbReference>
<dbReference type="SUPFAM" id="SSF51735">
    <property type="entry name" value="NAD(P)-binding Rossmann-fold domains"/>
    <property type="match status" value="1"/>
</dbReference>
<evidence type="ECO:0000256" key="10">
    <source>
        <dbReference type="RuleBase" id="RU362068"/>
    </source>
</evidence>
<dbReference type="PANTHER" id="PTHR21708:SF26">
    <property type="entry name" value="2-DEHYDROPANTOATE 2-REDUCTASE"/>
    <property type="match status" value="1"/>
</dbReference>
<keyword evidence="6 10" id="KW-0521">NADP</keyword>
<comment type="catalytic activity">
    <reaction evidence="9 10">
        <text>(R)-pantoate + NADP(+) = 2-dehydropantoate + NADPH + H(+)</text>
        <dbReference type="Rhea" id="RHEA:16233"/>
        <dbReference type="ChEBI" id="CHEBI:11561"/>
        <dbReference type="ChEBI" id="CHEBI:15378"/>
        <dbReference type="ChEBI" id="CHEBI:15980"/>
        <dbReference type="ChEBI" id="CHEBI:57783"/>
        <dbReference type="ChEBI" id="CHEBI:58349"/>
        <dbReference type="EC" id="1.1.1.169"/>
    </reaction>
</comment>
<dbReference type="InterPro" id="IPR013752">
    <property type="entry name" value="KPA_reductase"/>
</dbReference>
<dbReference type="EC" id="1.1.1.169" evidence="4 10"/>
<dbReference type="InterPro" id="IPR051402">
    <property type="entry name" value="KPR-Related"/>
</dbReference>
<evidence type="ECO:0000259" key="12">
    <source>
        <dbReference type="Pfam" id="PF08546"/>
    </source>
</evidence>
<feature type="domain" description="Ketopantoate reductase N-terminal" evidence="11">
    <location>
        <begin position="5"/>
        <end position="153"/>
    </location>
</feature>
<evidence type="ECO:0000256" key="6">
    <source>
        <dbReference type="ARBA" id="ARBA00022857"/>
    </source>
</evidence>
<dbReference type="FunFam" id="1.10.1040.10:FF:000017">
    <property type="entry name" value="2-dehydropantoate 2-reductase"/>
    <property type="match status" value="1"/>
</dbReference>
<dbReference type="GO" id="GO:0015940">
    <property type="term" value="P:pantothenate biosynthetic process"/>
    <property type="evidence" value="ECO:0007669"/>
    <property type="project" value="UniProtKB-KW"/>
</dbReference>
<dbReference type="Gene3D" id="1.10.1040.10">
    <property type="entry name" value="N-(1-d-carboxylethyl)-l-norvaline Dehydrogenase, domain 2"/>
    <property type="match status" value="1"/>
</dbReference>
<dbReference type="PANTHER" id="PTHR21708">
    <property type="entry name" value="PROBABLE 2-DEHYDROPANTOATE 2-REDUCTASE"/>
    <property type="match status" value="1"/>
</dbReference>
<comment type="similarity">
    <text evidence="3 10">Belongs to the ketopantoate reductase family.</text>
</comment>
<comment type="function">
    <text evidence="1 10">Catalyzes the NADPH-dependent reduction of ketopantoate into pantoic acid.</text>
</comment>
<dbReference type="InterPro" id="IPR013332">
    <property type="entry name" value="KPR_N"/>
</dbReference>
<dbReference type="Pfam" id="PF02558">
    <property type="entry name" value="ApbA"/>
    <property type="match status" value="1"/>
</dbReference>
<keyword evidence="7 10" id="KW-0560">Oxidoreductase</keyword>
<dbReference type="SUPFAM" id="SSF48179">
    <property type="entry name" value="6-phosphogluconate dehydrogenase C-terminal domain-like"/>
    <property type="match status" value="1"/>
</dbReference>
<dbReference type="Pfam" id="PF08546">
    <property type="entry name" value="ApbA_C"/>
    <property type="match status" value="1"/>
</dbReference>